<evidence type="ECO:0000313" key="3">
    <source>
        <dbReference type="Proteomes" id="UP000886595"/>
    </source>
</evidence>
<comment type="caution">
    <text evidence="2">The sequence shown here is derived from an EMBL/GenBank/DDBJ whole genome shotgun (WGS) entry which is preliminary data.</text>
</comment>
<dbReference type="Proteomes" id="UP000886595">
    <property type="component" value="Unassembled WGS sequence"/>
</dbReference>
<feature type="domain" description="DUF4283" evidence="1">
    <location>
        <begin position="6"/>
        <end position="71"/>
    </location>
</feature>
<evidence type="ECO:0000259" key="1">
    <source>
        <dbReference type="Pfam" id="PF14111"/>
    </source>
</evidence>
<dbReference type="InterPro" id="IPR025558">
    <property type="entry name" value="DUF4283"/>
</dbReference>
<reference evidence="2 3" key="1">
    <citation type="submission" date="2020-02" db="EMBL/GenBank/DDBJ databases">
        <authorList>
            <person name="Ma Q."/>
            <person name="Huang Y."/>
            <person name="Song X."/>
            <person name="Pei D."/>
        </authorList>
    </citation>
    <scope>NUCLEOTIDE SEQUENCE [LARGE SCALE GENOMIC DNA]</scope>
    <source>
        <strain evidence="2">Sxm20200214</strain>
        <tissue evidence="2">Leaf</tissue>
    </source>
</reference>
<dbReference type="AlphaFoldDB" id="A0A8X7SEY6"/>
<proteinExistence type="predicted"/>
<name>A0A8X7SEY6_BRACI</name>
<dbReference type="OrthoDB" id="1080235at2759"/>
<dbReference type="EMBL" id="JAAMPC010000007">
    <property type="protein sequence ID" value="KAG2304767.1"/>
    <property type="molecule type" value="Genomic_DNA"/>
</dbReference>
<accession>A0A8X7SEY6</accession>
<dbReference type="Pfam" id="PF14111">
    <property type="entry name" value="DUF4283"/>
    <property type="match status" value="1"/>
</dbReference>
<dbReference type="PANTHER" id="PTHR31286">
    <property type="entry name" value="GLYCINE-RICH CELL WALL STRUCTURAL PROTEIN 1.8-LIKE"/>
    <property type="match status" value="1"/>
</dbReference>
<dbReference type="InterPro" id="IPR040256">
    <property type="entry name" value="At4g02000-like"/>
</dbReference>
<protein>
    <recommendedName>
        <fullName evidence="1">DUF4283 domain-containing protein</fullName>
    </recommendedName>
</protein>
<evidence type="ECO:0000313" key="2">
    <source>
        <dbReference type="EMBL" id="KAG2304767.1"/>
    </source>
</evidence>
<gene>
    <name evidence="2" type="ORF">Bca52824_033418</name>
</gene>
<dbReference type="PANTHER" id="PTHR31286:SF178">
    <property type="entry name" value="DUF4283 DOMAIN-CONTAINING PROTEIN"/>
    <property type="match status" value="1"/>
</dbReference>
<keyword evidence="3" id="KW-1185">Reference proteome</keyword>
<organism evidence="2 3">
    <name type="scientific">Brassica carinata</name>
    <name type="common">Ethiopian mustard</name>
    <name type="synonym">Abyssinian cabbage</name>
    <dbReference type="NCBI Taxonomy" id="52824"/>
    <lineage>
        <taxon>Eukaryota</taxon>
        <taxon>Viridiplantae</taxon>
        <taxon>Streptophyta</taxon>
        <taxon>Embryophyta</taxon>
        <taxon>Tracheophyta</taxon>
        <taxon>Spermatophyta</taxon>
        <taxon>Magnoliopsida</taxon>
        <taxon>eudicotyledons</taxon>
        <taxon>Gunneridae</taxon>
        <taxon>Pentapetalae</taxon>
        <taxon>rosids</taxon>
        <taxon>malvids</taxon>
        <taxon>Brassicales</taxon>
        <taxon>Brassicaceae</taxon>
        <taxon>Brassiceae</taxon>
        <taxon>Brassica</taxon>
    </lineage>
</organism>
<sequence>MNPVEQKIKALLTNLPKIWKLEEQVTGKDLGFGKFQFDFEKDEDIEGVLRLQPYHFDYWMIALARWQPKRSPLYPSEIPFWVRVLGVPSEFRTVPKL</sequence>